<feature type="domain" description="Nonstructural protein NS-S N-terminal bunyaviral" evidence="1">
    <location>
        <begin position="1"/>
        <end position="338"/>
    </location>
</feature>
<dbReference type="InterPro" id="IPR004915">
    <property type="entry name" value="NS-S_bunyaviral"/>
</dbReference>
<sequence>MSSSCLDSIVQSKASVWGTSVSGKSILDTYWIHDYETGKPLLETQLYSDSRSKSSFCYTNKVDDIPIADAELVSDASVFSLLDDIDFSMTIEESFITVSVCSNTVNTNGVKHQGHLKIISTQKPVALNFLAESDHILKRFNLKETDIVPEDRFIAAANRGSLSCVKEIMYETKTSNNQAYGKVNVLSPNRNSNEWIYTVKPMFNQTETNNRTVNSLAIKSLLLSAVNDISPCSQVFLKAFTDKSFKLSFWLRIPKVLKHTDFYKCFKIPNGSSNLSLTINCIPNYNNIETALNFSLVSLKLKEPLSAPKQGKFVINFSSLKEPCCNVFDLTYPQRIVHSLLEVHTSLAKKLSDFLREEVIIYTLNLPETEVKKLDLAGRTLNYNESPSGKKYFLSQTLNCLPKNSQSLAYLNSFQFCSLHVDYIRGEICVLPTLSSASRANLRLDIASTMSKSPF</sequence>
<dbReference type="EMBL" id="KX698422">
    <property type="protein sequence ID" value="AQQ12828.1"/>
    <property type="molecule type" value="Genomic_RNA"/>
</dbReference>
<dbReference type="Proteomes" id="UP000203360">
    <property type="component" value="Genome"/>
</dbReference>
<dbReference type="InterPro" id="IPR053928">
    <property type="entry name" value="NS-S_N_bunyaviral"/>
</dbReference>
<evidence type="ECO:0000313" key="3">
    <source>
        <dbReference type="EMBL" id="AQQ12828.1"/>
    </source>
</evidence>
<dbReference type="Pfam" id="PF23017">
    <property type="entry name" value="WIV_2"/>
    <property type="match status" value="1"/>
</dbReference>
<organism evidence="3 4">
    <name type="scientific">melon severe mosaic virus</name>
    <dbReference type="NCBI Taxonomy" id="485724"/>
    <lineage>
        <taxon>Viruses</taxon>
        <taxon>Riboviria</taxon>
        <taxon>Orthornavirae</taxon>
        <taxon>Negarnaviricota</taxon>
        <taxon>Polyploviricotina</taxon>
        <taxon>Bunyaviricetes</taxon>
        <taxon>Elliovirales</taxon>
        <taxon>Tospoviridae</taxon>
        <taxon>Orthotospovirus</taxon>
        <taxon>Orthotospovirus melotessellati</taxon>
    </lineage>
</organism>
<proteinExistence type="predicted"/>
<feature type="domain" description="Nonstructural protein NS-S WIV" evidence="2">
    <location>
        <begin position="339"/>
        <end position="418"/>
    </location>
</feature>
<name>A0A1S5WKM1_9VIRU</name>
<dbReference type="Pfam" id="PF03231">
    <property type="entry name" value="Tospov_NS-S_N"/>
    <property type="match status" value="1"/>
</dbReference>
<dbReference type="InterPro" id="IPR053929">
    <property type="entry name" value="NS-S_WIV_bunyaviral"/>
</dbReference>
<evidence type="ECO:0000313" key="4">
    <source>
        <dbReference type="Proteomes" id="UP000203360"/>
    </source>
</evidence>
<keyword evidence="4" id="KW-1185">Reference proteome</keyword>
<evidence type="ECO:0000259" key="1">
    <source>
        <dbReference type="Pfam" id="PF03231"/>
    </source>
</evidence>
<dbReference type="KEGG" id="vg:31079626"/>
<dbReference type="RefSeq" id="YP_009346013.1">
    <property type="nucleotide sequence ID" value="NC_033832.1"/>
</dbReference>
<dbReference type="GeneID" id="31079626"/>
<accession>A0A1S5WKM1</accession>
<evidence type="ECO:0000259" key="2">
    <source>
        <dbReference type="Pfam" id="PF23017"/>
    </source>
</evidence>
<reference evidence="3 4" key="1">
    <citation type="journal article" date="2017" name="Arch. Virol.">
        <title>Full-length genome sequence of the tospovirus melon severe mosaic virus.</title>
        <authorList>
            <person name="Ciuffo M."/>
            <person name="Nerva L."/>
            <person name="Turina M."/>
        </authorList>
    </citation>
    <scope>NUCLEOTIDE SEQUENCE [LARGE SCALE GENOMIC DNA]</scope>
    <source>
        <strain evidence="3">VE440-A</strain>
    </source>
</reference>
<protein>
    <submittedName>
        <fullName evidence="3">NSs</fullName>
    </submittedName>
</protein>
<dbReference type="PIRSF" id="PIRSF003958">
    <property type="entry name" value="NS-S_TospoV"/>
    <property type="match status" value="1"/>
</dbReference>
<dbReference type="OrthoDB" id="3382at10239"/>